<dbReference type="PIRSF" id="PIRSF001220">
    <property type="entry name" value="L-ASNase_gatD"/>
    <property type="match status" value="1"/>
</dbReference>
<dbReference type="GO" id="GO:0006520">
    <property type="term" value="P:amino acid metabolic process"/>
    <property type="evidence" value="ECO:0007669"/>
    <property type="project" value="InterPro"/>
</dbReference>
<comment type="similarity">
    <text evidence="1">Belongs to the asparaginase 1 family.</text>
</comment>
<dbReference type="InterPro" id="IPR006034">
    <property type="entry name" value="Asparaginase/glutaminase-like"/>
</dbReference>
<dbReference type="InterPro" id="IPR036152">
    <property type="entry name" value="Asp/glu_Ase-like_sf"/>
</dbReference>
<dbReference type="RefSeq" id="WP_113807536.1">
    <property type="nucleotide sequence ID" value="NZ_QOCW01000025.1"/>
</dbReference>
<dbReference type="FunFam" id="3.40.50.1170:FF:000001">
    <property type="entry name" value="L-asparaginase 2"/>
    <property type="match status" value="1"/>
</dbReference>
<evidence type="ECO:0000313" key="9">
    <source>
        <dbReference type="Proteomes" id="UP000253314"/>
    </source>
</evidence>
<feature type="binding site" evidence="5">
    <location>
        <begin position="84"/>
        <end position="85"/>
    </location>
    <ligand>
        <name>substrate</name>
    </ligand>
</feature>
<dbReference type="NCBIfam" id="TIGR00519">
    <property type="entry name" value="asnASE_I"/>
    <property type="match status" value="1"/>
</dbReference>
<feature type="binding site" evidence="5">
    <location>
        <position position="53"/>
    </location>
    <ligand>
        <name>substrate</name>
    </ligand>
</feature>
<name>A0A366XVU7_9BACI</name>
<dbReference type="InterPro" id="IPR006033">
    <property type="entry name" value="AsnA_fam"/>
</dbReference>
<sequence>MKNILLLATGGTIVSVEKGQGLTPELTSEELINYLPIDKNFKIESKQLLNLDSSNILPEHWIQLAEAIQKNYDAYDSFIITHGTDTMAYTAAALSYMITNLGKPVILTGSQVPIHYSKTDARKNLLQAYKMACEDVSGVYVVFDGRIINGKNAVKMRTKSYDAFESINAPYIAFIEDDSVHYLGTQPKRNNKPLQLNTELCSNIFILKLYPGIDPIIFHYIKNHYNGVIIEAFGSGGIPFLKKNIAAEINKLIELGIAVVITTQCLEEGIHLSLYETGKKLDENKVILGKDFNTEALVPKLMIALGKTKNLKEIKQLMESNDMFTSSSIQKNRRLAIY</sequence>
<dbReference type="Proteomes" id="UP000253314">
    <property type="component" value="Unassembled WGS sequence"/>
</dbReference>
<proteinExistence type="inferred from homology"/>
<keyword evidence="9" id="KW-1185">Reference proteome</keyword>
<dbReference type="InterPro" id="IPR027474">
    <property type="entry name" value="L-asparaginase_N"/>
</dbReference>
<dbReference type="SUPFAM" id="SSF53774">
    <property type="entry name" value="Glutaminase/Asparaginase"/>
    <property type="match status" value="1"/>
</dbReference>
<evidence type="ECO:0000256" key="5">
    <source>
        <dbReference type="PIRSR" id="PIRSR001220-2"/>
    </source>
</evidence>
<organism evidence="8 9">
    <name type="scientific">Bacillus taeanensis</name>
    <dbReference type="NCBI Taxonomy" id="273032"/>
    <lineage>
        <taxon>Bacteria</taxon>
        <taxon>Bacillati</taxon>
        <taxon>Bacillota</taxon>
        <taxon>Bacilli</taxon>
        <taxon>Bacillales</taxon>
        <taxon>Bacillaceae</taxon>
        <taxon>Bacillus</taxon>
    </lineage>
</organism>
<evidence type="ECO:0000256" key="3">
    <source>
        <dbReference type="ARBA" id="ARBA00022801"/>
    </source>
</evidence>
<dbReference type="InterPro" id="IPR027473">
    <property type="entry name" value="L-asparaginase_C"/>
</dbReference>
<feature type="active site" description="O-isoaspartyl threonine intermediate" evidence="4">
    <location>
        <position position="12"/>
    </location>
</feature>
<comment type="subunit">
    <text evidence="2">Homotetramer.</text>
</comment>
<dbReference type="SMART" id="SM00870">
    <property type="entry name" value="Asparaginase"/>
    <property type="match status" value="1"/>
</dbReference>
<protein>
    <submittedName>
        <fullName evidence="8">L-asparaginase 1</fullName>
    </submittedName>
</protein>
<dbReference type="PRINTS" id="PR00139">
    <property type="entry name" value="ASNGLNASE"/>
</dbReference>
<gene>
    <name evidence="8" type="ORF">DS031_18465</name>
</gene>
<dbReference type="InterPro" id="IPR040919">
    <property type="entry name" value="Asparaginase_C"/>
</dbReference>
<evidence type="ECO:0000259" key="7">
    <source>
        <dbReference type="Pfam" id="PF17763"/>
    </source>
</evidence>
<dbReference type="AlphaFoldDB" id="A0A366XVU7"/>
<reference evidence="8 9" key="1">
    <citation type="submission" date="2018-07" db="EMBL/GenBank/DDBJ databases">
        <title>Lottiidibacillus patelloidae gen. nov., sp. nov., isolated from the intestinal tract of a marine limpet and the reclassification of B. taeanensis BH030017T, B. algicola KMM 3737T and B. hwajinpoensis SW-72T as genus Lottiidibacillus.</title>
        <authorList>
            <person name="Liu R."/>
            <person name="Huang Z."/>
        </authorList>
    </citation>
    <scope>NUCLEOTIDE SEQUENCE [LARGE SCALE GENOMIC DNA]</scope>
    <source>
        <strain evidence="8 9">BH030017</strain>
    </source>
</reference>
<dbReference type="Pfam" id="PF17763">
    <property type="entry name" value="Asparaginase_C"/>
    <property type="match status" value="1"/>
</dbReference>
<dbReference type="InterPro" id="IPR041725">
    <property type="entry name" value="L-asparaginase_I"/>
</dbReference>
<comment type="caution">
    <text evidence="8">The sequence shown here is derived from an EMBL/GenBank/DDBJ whole genome shotgun (WGS) entry which is preliminary data.</text>
</comment>
<dbReference type="Pfam" id="PF00710">
    <property type="entry name" value="Asparaginase"/>
    <property type="match status" value="1"/>
</dbReference>
<dbReference type="PROSITE" id="PS51732">
    <property type="entry name" value="ASN_GLN_ASE_3"/>
    <property type="match status" value="1"/>
</dbReference>
<dbReference type="Gene3D" id="3.40.50.40">
    <property type="match status" value="1"/>
</dbReference>
<keyword evidence="3" id="KW-0378">Hydrolase</keyword>
<dbReference type="OrthoDB" id="9788068at2"/>
<dbReference type="GO" id="GO:0004067">
    <property type="term" value="F:asparaginase activity"/>
    <property type="evidence" value="ECO:0007669"/>
    <property type="project" value="UniProtKB-UniRule"/>
</dbReference>
<dbReference type="PANTHER" id="PTHR11707">
    <property type="entry name" value="L-ASPARAGINASE"/>
    <property type="match status" value="1"/>
</dbReference>
<dbReference type="Gene3D" id="3.40.50.1170">
    <property type="entry name" value="L-asparaginase, N-terminal domain"/>
    <property type="match status" value="1"/>
</dbReference>
<dbReference type="InterPro" id="IPR037152">
    <property type="entry name" value="L-asparaginase_N_sf"/>
</dbReference>
<dbReference type="SFLD" id="SFLDS00057">
    <property type="entry name" value="Glutaminase/Asparaginase"/>
    <property type="match status" value="1"/>
</dbReference>
<dbReference type="PANTHER" id="PTHR11707:SF28">
    <property type="entry name" value="60 KDA LYSOPHOSPHOLIPASE"/>
    <property type="match status" value="1"/>
</dbReference>
<evidence type="ECO:0000256" key="1">
    <source>
        <dbReference type="ARBA" id="ARBA00010518"/>
    </source>
</evidence>
<evidence type="ECO:0000256" key="2">
    <source>
        <dbReference type="ARBA" id="ARBA00011881"/>
    </source>
</evidence>
<accession>A0A366XVU7</accession>
<evidence type="ECO:0000313" key="8">
    <source>
        <dbReference type="EMBL" id="RBW68061.1"/>
    </source>
</evidence>
<evidence type="ECO:0000256" key="4">
    <source>
        <dbReference type="PIRSR" id="PIRSR001220-1"/>
    </source>
</evidence>
<feature type="domain" description="L-asparaginase N-terminal" evidence="6">
    <location>
        <begin position="3"/>
        <end position="185"/>
    </location>
</feature>
<evidence type="ECO:0000259" key="6">
    <source>
        <dbReference type="Pfam" id="PF00710"/>
    </source>
</evidence>
<dbReference type="CDD" id="cd08963">
    <property type="entry name" value="L-asparaginase_I"/>
    <property type="match status" value="1"/>
</dbReference>
<feature type="domain" description="Asparaginase/glutaminase C-terminal" evidence="7">
    <location>
        <begin position="203"/>
        <end position="318"/>
    </location>
</feature>
<dbReference type="PIRSF" id="PIRSF500176">
    <property type="entry name" value="L_ASNase"/>
    <property type="match status" value="1"/>
</dbReference>
<dbReference type="EMBL" id="QOCW01000025">
    <property type="protein sequence ID" value="RBW68061.1"/>
    <property type="molecule type" value="Genomic_DNA"/>
</dbReference>